<gene>
    <name evidence="2" type="ORF">HMPREF9430_01342</name>
</gene>
<dbReference type="EMBL" id="AECQ01000027">
    <property type="protein sequence ID" value="EFW24244.1"/>
    <property type="molecule type" value="Genomic_DNA"/>
</dbReference>
<keyword evidence="3" id="KW-1185">Reference proteome</keyword>
<dbReference type="eggNOG" id="COG0727">
    <property type="taxonomic scope" value="Bacteria"/>
</dbReference>
<reference evidence="2 3" key="1">
    <citation type="submission" date="2010-08" db="EMBL/GenBank/DDBJ databases">
        <authorList>
            <person name="Weinstock G."/>
            <person name="Sodergren E."/>
            <person name="Clifton S."/>
            <person name="Fulton L."/>
            <person name="Fulton B."/>
            <person name="Courtney L."/>
            <person name="Fronick C."/>
            <person name="Harrison M."/>
            <person name="Strong C."/>
            <person name="Farmer C."/>
            <person name="Delahaunty K."/>
            <person name="Markovic C."/>
            <person name="Hall O."/>
            <person name="Minx P."/>
            <person name="Tomlinson C."/>
            <person name="Mitreva M."/>
            <person name="Hou S."/>
            <person name="Chen J."/>
            <person name="Wollam A."/>
            <person name="Pepin K.H."/>
            <person name="Johnson M."/>
            <person name="Bhonagiri V."/>
            <person name="Zhang X."/>
            <person name="Suruliraj S."/>
            <person name="Warren W."/>
            <person name="Chinwalla A."/>
            <person name="Mardis E.R."/>
            <person name="Wilson R.K."/>
        </authorList>
    </citation>
    <scope>NUCLEOTIDE SEQUENCE [LARGE SCALE GENOMIC DNA]</scope>
    <source>
        <strain evidence="2 3">F0204</strain>
    </source>
</reference>
<dbReference type="RefSeq" id="WP_006526151.1">
    <property type="nucleotide sequence ID" value="NZ_GL637664.1"/>
</dbReference>
<feature type="transmembrane region" description="Helical" evidence="1">
    <location>
        <begin position="164"/>
        <end position="181"/>
    </location>
</feature>
<dbReference type="HOGENOM" id="CLU_044813_0_0_9"/>
<sequence>MDDKLREAINKYNEAYTMLNENGLSLLTERKRVVDLLGHIENLVNSLANRPKEYDKSLEEVKINKHSFKDVYEHAASDLNDIKGAAVGMGSGVLGGAAVASLAPSAAMWIATTFGTASTGTAISALSGAAATNAALAWLGGGTLAAGGGGTAAGAAFLAFAGPIGWGIAGATILTSVALFARKAFKRNKEKEEEILTVLKNTEKLSECSAKIKVMLSEIDYLRKSVSSEYEKCLKYYNKNFSGIDGDGRFALGTLVNNTKSLSAKLRTSIGDK</sequence>
<keyword evidence="1" id="KW-0472">Membrane</keyword>
<evidence type="ECO:0000256" key="1">
    <source>
        <dbReference type="SAM" id="Phobius"/>
    </source>
</evidence>
<comment type="caution">
    <text evidence="2">The sequence shown here is derived from an EMBL/GenBank/DDBJ whole genome shotgun (WGS) entry which is preliminary data.</text>
</comment>
<evidence type="ECO:0000313" key="2">
    <source>
        <dbReference type="EMBL" id="EFW24244.1"/>
    </source>
</evidence>
<evidence type="ECO:0000313" key="3">
    <source>
        <dbReference type="Proteomes" id="UP000004097"/>
    </source>
</evidence>
<organism evidence="2 3">
    <name type="scientific">Solobacterium moorei F0204</name>
    <dbReference type="NCBI Taxonomy" id="706433"/>
    <lineage>
        <taxon>Bacteria</taxon>
        <taxon>Bacillati</taxon>
        <taxon>Bacillota</taxon>
        <taxon>Erysipelotrichia</taxon>
        <taxon>Erysipelotrichales</taxon>
        <taxon>Erysipelotrichaceae</taxon>
        <taxon>Solobacterium</taxon>
    </lineage>
</organism>
<proteinExistence type="predicted"/>
<protein>
    <submittedName>
        <fullName evidence="2">Uncharacterized protein</fullName>
    </submittedName>
</protein>
<dbReference type="STRING" id="706433.HMPREF9430_01342"/>
<name>E7MP63_9FIRM</name>
<accession>E7MP63</accession>
<keyword evidence="1" id="KW-0812">Transmembrane</keyword>
<dbReference type="Proteomes" id="UP000004097">
    <property type="component" value="Unassembled WGS sequence"/>
</dbReference>
<keyword evidence="1" id="KW-1133">Transmembrane helix</keyword>
<feature type="transmembrane region" description="Helical" evidence="1">
    <location>
        <begin position="136"/>
        <end position="158"/>
    </location>
</feature>
<dbReference type="AlphaFoldDB" id="E7MP63"/>